<name>A0ABT3IRS6_9BACT</name>
<evidence type="ECO:0000256" key="2">
    <source>
        <dbReference type="ARBA" id="ARBA00023125"/>
    </source>
</evidence>
<sequence length="285" mass="33533">MARENLYQPFDIVYKELDECPMHMRQHNFFELVYIIKGEGQQQVNNNTFQYHPGHLFLLTPQDTHQFKIADTTGFFFLRFNDIYLKAQSDAPLHTKAWLQRMEFILQNASHQPGCILYNAADKAMVDALIAGLLKEQQGQQVYHLEVTQQLVNTLITIVARNIAMKLPAEVKDYTSEVVLEIIRYIQEHIYAPEKLKAEVVAKKFGISVSYLGRYFKKNVGENMQDYITRYKLKLVEIRLQHSDMRINEIAWEFNFTDESHLNRLFKKHLGMNPSVFRKNWAKRA</sequence>
<evidence type="ECO:0000256" key="1">
    <source>
        <dbReference type="ARBA" id="ARBA00023015"/>
    </source>
</evidence>
<dbReference type="PROSITE" id="PS00041">
    <property type="entry name" value="HTH_ARAC_FAMILY_1"/>
    <property type="match status" value="1"/>
</dbReference>
<reference evidence="5 6" key="1">
    <citation type="submission" date="2022-10" db="EMBL/GenBank/DDBJ databases">
        <title>Chitinophaga nivalis PC15 sp. nov., isolated from Pyeongchang county, South Korea.</title>
        <authorList>
            <person name="Trinh H.N."/>
        </authorList>
    </citation>
    <scope>NUCLEOTIDE SEQUENCE [LARGE SCALE GENOMIC DNA]</scope>
    <source>
        <strain evidence="5 6">PC14</strain>
    </source>
</reference>
<proteinExistence type="predicted"/>
<dbReference type="SUPFAM" id="SSF46689">
    <property type="entry name" value="Homeodomain-like"/>
    <property type="match status" value="1"/>
</dbReference>
<keyword evidence="6" id="KW-1185">Reference proteome</keyword>
<dbReference type="PANTHER" id="PTHR43280">
    <property type="entry name" value="ARAC-FAMILY TRANSCRIPTIONAL REGULATOR"/>
    <property type="match status" value="1"/>
</dbReference>
<comment type="caution">
    <text evidence="5">The sequence shown here is derived from an EMBL/GenBank/DDBJ whole genome shotgun (WGS) entry which is preliminary data.</text>
</comment>
<dbReference type="InterPro" id="IPR037923">
    <property type="entry name" value="HTH-like"/>
</dbReference>
<dbReference type="SMART" id="SM00342">
    <property type="entry name" value="HTH_ARAC"/>
    <property type="match status" value="1"/>
</dbReference>
<dbReference type="Gene3D" id="1.10.10.60">
    <property type="entry name" value="Homeodomain-like"/>
    <property type="match status" value="2"/>
</dbReference>
<accession>A0ABT3IRS6</accession>
<dbReference type="InterPro" id="IPR009057">
    <property type="entry name" value="Homeodomain-like_sf"/>
</dbReference>
<dbReference type="InterPro" id="IPR018062">
    <property type="entry name" value="HTH_AraC-typ_CS"/>
</dbReference>
<dbReference type="InterPro" id="IPR018060">
    <property type="entry name" value="HTH_AraC"/>
</dbReference>
<keyword evidence="1" id="KW-0805">Transcription regulation</keyword>
<evidence type="ECO:0000259" key="4">
    <source>
        <dbReference type="PROSITE" id="PS01124"/>
    </source>
</evidence>
<dbReference type="Pfam" id="PF02311">
    <property type="entry name" value="AraC_binding"/>
    <property type="match status" value="1"/>
</dbReference>
<dbReference type="SUPFAM" id="SSF51215">
    <property type="entry name" value="Regulatory protein AraC"/>
    <property type="match status" value="1"/>
</dbReference>
<evidence type="ECO:0000313" key="6">
    <source>
        <dbReference type="Proteomes" id="UP001207742"/>
    </source>
</evidence>
<dbReference type="Gene3D" id="2.60.120.10">
    <property type="entry name" value="Jelly Rolls"/>
    <property type="match status" value="1"/>
</dbReference>
<dbReference type="InterPro" id="IPR014710">
    <property type="entry name" value="RmlC-like_jellyroll"/>
</dbReference>
<protein>
    <submittedName>
        <fullName evidence="5">AraC family transcriptional regulator</fullName>
    </submittedName>
</protein>
<organism evidence="5 6">
    <name type="scientific">Chitinophaga nivalis</name>
    <dbReference type="NCBI Taxonomy" id="2991709"/>
    <lineage>
        <taxon>Bacteria</taxon>
        <taxon>Pseudomonadati</taxon>
        <taxon>Bacteroidota</taxon>
        <taxon>Chitinophagia</taxon>
        <taxon>Chitinophagales</taxon>
        <taxon>Chitinophagaceae</taxon>
        <taxon>Chitinophaga</taxon>
    </lineage>
</organism>
<keyword evidence="2" id="KW-0238">DNA-binding</keyword>
<dbReference type="PANTHER" id="PTHR43280:SF2">
    <property type="entry name" value="HTH-TYPE TRANSCRIPTIONAL REGULATOR EXSA"/>
    <property type="match status" value="1"/>
</dbReference>
<gene>
    <name evidence="5" type="ORF">OL497_21110</name>
</gene>
<evidence type="ECO:0000313" key="5">
    <source>
        <dbReference type="EMBL" id="MCW3486414.1"/>
    </source>
</evidence>
<dbReference type="InterPro" id="IPR003313">
    <property type="entry name" value="AraC-bd"/>
</dbReference>
<dbReference type="EMBL" id="JAPDNS010000002">
    <property type="protein sequence ID" value="MCW3486414.1"/>
    <property type="molecule type" value="Genomic_DNA"/>
</dbReference>
<dbReference type="RefSeq" id="WP_264733230.1">
    <property type="nucleotide sequence ID" value="NZ_JAPDNR010000001.1"/>
</dbReference>
<evidence type="ECO:0000256" key="3">
    <source>
        <dbReference type="ARBA" id="ARBA00023163"/>
    </source>
</evidence>
<feature type="domain" description="HTH araC/xylS-type" evidence="4">
    <location>
        <begin position="180"/>
        <end position="280"/>
    </location>
</feature>
<keyword evidence="3" id="KW-0804">Transcription</keyword>
<dbReference type="Pfam" id="PF12833">
    <property type="entry name" value="HTH_18"/>
    <property type="match status" value="1"/>
</dbReference>
<dbReference type="Proteomes" id="UP001207742">
    <property type="component" value="Unassembled WGS sequence"/>
</dbReference>
<dbReference type="PROSITE" id="PS01124">
    <property type="entry name" value="HTH_ARAC_FAMILY_2"/>
    <property type="match status" value="1"/>
</dbReference>